<evidence type="ECO:0000313" key="2">
    <source>
        <dbReference type="EMBL" id="EXJ91755.1"/>
    </source>
</evidence>
<protein>
    <submittedName>
        <fullName evidence="2">Uncharacterized protein</fullName>
    </submittedName>
</protein>
<dbReference type="AlphaFoldDB" id="W9YQ08"/>
<accession>W9YQ08</accession>
<reference evidence="2 3" key="1">
    <citation type="submission" date="2013-03" db="EMBL/GenBank/DDBJ databases">
        <title>The Genome Sequence of Capronia epimyces CBS 606.96.</title>
        <authorList>
            <consortium name="The Broad Institute Genomics Platform"/>
            <person name="Cuomo C."/>
            <person name="de Hoog S."/>
            <person name="Gorbushina A."/>
            <person name="Walker B."/>
            <person name="Young S.K."/>
            <person name="Zeng Q."/>
            <person name="Gargeya S."/>
            <person name="Fitzgerald M."/>
            <person name="Haas B."/>
            <person name="Abouelleil A."/>
            <person name="Allen A.W."/>
            <person name="Alvarado L."/>
            <person name="Arachchi H.M."/>
            <person name="Berlin A.M."/>
            <person name="Chapman S.B."/>
            <person name="Gainer-Dewar J."/>
            <person name="Goldberg J."/>
            <person name="Griggs A."/>
            <person name="Gujja S."/>
            <person name="Hansen M."/>
            <person name="Howarth C."/>
            <person name="Imamovic A."/>
            <person name="Ireland A."/>
            <person name="Larimer J."/>
            <person name="McCowan C."/>
            <person name="Murphy C."/>
            <person name="Pearson M."/>
            <person name="Poon T.W."/>
            <person name="Priest M."/>
            <person name="Roberts A."/>
            <person name="Saif S."/>
            <person name="Shea T."/>
            <person name="Sisk P."/>
            <person name="Sykes S."/>
            <person name="Wortman J."/>
            <person name="Nusbaum C."/>
            <person name="Birren B."/>
        </authorList>
    </citation>
    <scope>NUCLEOTIDE SEQUENCE [LARGE SCALE GENOMIC DNA]</scope>
    <source>
        <strain evidence="2 3">CBS 606.96</strain>
    </source>
</reference>
<sequence length="210" mass="23773">MQDPSDPISEAASGSESINMLKQEIEEIENALAEKKTEVDKLNQALLDHKEELQELQLSMDIERARALAPDLFDPISPEASPRSTFDITLQVTIQVGGNVPKSTHSFEMPAVNSTTLNELRANIVSVGSENRALQRMTLWEDASLERLIKDLNRVTFKLEEDGHAASMNITPTRVDRRCAFPETEYGAWYYRNVRRGKKTMYEVNVYITV</sequence>
<gene>
    <name evidence="2" type="ORF">A1O3_00305</name>
</gene>
<dbReference type="RefSeq" id="XP_007728645.1">
    <property type="nucleotide sequence ID" value="XM_007730455.1"/>
</dbReference>
<dbReference type="EMBL" id="AMGY01000001">
    <property type="protein sequence ID" value="EXJ91755.1"/>
    <property type="molecule type" value="Genomic_DNA"/>
</dbReference>
<proteinExistence type="predicted"/>
<evidence type="ECO:0000313" key="3">
    <source>
        <dbReference type="Proteomes" id="UP000019478"/>
    </source>
</evidence>
<feature type="region of interest" description="Disordered" evidence="1">
    <location>
        <begin position="1"/>
        <end position="20"/>
    </location>
</feature>
<evidence type="ECO:0000256" key="1">
    <source>
        <dbReference type="SAM" id="MobiDB-lite"/>
    </source>
</evidence>
<keyword evidence="3" id="KW-1185">Reference proteome</keyword>
<dbReference type="HOGENOM" id="CLU_1120036_0_0_1"/>
<name>W9YQ08_9EURO</name>
<dbReference type="GeneID" id="19164445"/>
<dbReference type="Proteomes" id="UP000019478">
    <property type="component" value="Unassembled WGS sequence"/>
</dbReference>
<comment type="caution">
    <text evidence="2">The sequence shown here is derived from an EMBL/GenBank/DDBJ whole genome shotgun (WGS) entry which is preliminary data.</text>
</comment>
<organism evidence="2 3">
    <name type="scientific">Capronia epimyces CBS 606.96</name>
    <dbReference type="NCBI Taxonomy" id="1182542"/>
    <lineage>
        <taxon>Eukaryota</taxon>
        <taxon>Fungi</taxon>
        <taxon>Dikarya</taxon>
        <taxon>Ascomycota</taxon>
        <taxon>Pezizomycotina</taxon>
        <taxon>Eurotiomycetes</taxon>
        <taxon>Chaetothyriomycetidae</taxon>
        <taxon>Chaetothyriales</taxon>
        <taxon>Herpotrichiellaceae</taxon>
        <taxon>Capronia</taxon>
    </lineage>
</organism>
<dbReference type="OrthoDB" id="4151437at2759"/>